<organism evidence="3 4">
    <name type="scientific">Enterovibrio norvegicus DSM 15893</name>
    <dbReference type="NCBI Taxonomy" id="1121869"/>
    <lineage>
        <taxon>Bacteria</taxon>
        <taxon>Pseudomonadati</taxon>
        <taxon>Pseudomonadota</taxon>
        <taxon>Gammaproteobacteria</taxon>
        <taxon>Vibrionales</taxon>
        <taxon>Vibrionaceae</taxon>
        <taxon>Enterovibrio</taxon>
    </lineage>
</organism>
<dbReference type="STRING" id="1121869.SAMN03084138_02034"/>
<evidence type="ECO:0000313" key="3">
    <source>
        <dbReference type="EMBL" id="SFP37311.1"/>
    </source>
</evidence>
<evidence type="ECO:0000256" key="1">
    <source>
        <dbReference type="SAM" id="SignalP"/>
    </source>
</evidence>
<dbReference type="AlphaFoldDB" id="A0A1I5PUN1"/>
<sequence length="186" mass="20329">MKKSSVFKPAAMSTLLGMSALMVMGTAYAHDDAPKSMTEDSVTLLQAIELAKTNTGGIPMEAERDVEMGQAFYEIELAGKNGESYYTVINSSTGEVILNSNNRRKHGDDHHDSDDQLENALWLSGLNSGQYQSLEDVVKQAEAELSGKAYSVEIDEHRGNYVYEVKLVTANGRTVETEINAMTVAK</sequence>
<dbReference type="Proteomes" id="UP000182692">
    <property type="component" value="Unassembled WGS sequence"/>
</dbReference>
<dbReference type="InterPro" id="IPR025711">
    <property type="entry name" value="PepSY"/>
</dbReference>
<dbReference type="RefSeq" id="WP_017016411.1">
    <property type="nucleotide sequence ID" value="NZ_FOWR01000013.1"/>
</dbReference>
<protein>
    <submittedName>
        <fullName evidence="3">Uncharacterized membrane protein YkoI</fullName>
    </submittedName>
</protein>
<evidence type="ECO:0000259" key="2">
    <source>
        <dbReference type="Pfam" id="PF03413"/>
    </source>
</evidence>
<dbReference type="EMBL" id="FOWR01000013">
    <property type="protein sequence ID" value="SFP37311.1"/>
    <property type="molecule type" value="Genomic_DNA"/>
</dbReference>
<name>A0A1I5PUN1_9GAMM</name>
<feature type="signal peptide" evidence="1">
    <location>
        <begin position="1"/>
        <end position="29"/>
    </location>
</feature>
<proteinExistence type="predicted"/>
<feature type="chain" id="PRO_5010166063" evidence="1">
    <location>
        <begin position="30"/>
        <end position="186"/>
    </location>
</feature>
<evidence type="ECO:0000313" key="4">
    <source>
        <dbReference type="Proteomes" id="UP000182692"/>
    </source>
</evidence>
<reference evidence="3 4" key="1">
    <citation type="submission" date="2016-10" db="EMBL/GenBank/DDBJ databases">
        <authorList>
            <person name="de Groot N.N."/>
        </authorList>
    </citation>
    <scope>NUCLEOTIDE SEQUENCE [LARGE SCALE GENOMIC DNA]</scope>
    <source>
        <strain evidence="3 4">DSM 15893</strain>
    </source>
</reference>
<dbReference type="OrthoDB" id="6198659at2"/>
<dbReference type="GeneID" id="35870128"/>
<dbReference type="Pfam" id="PF03413">
    <property type="entry name" value="PepSY"/>
    <property type="match status" value="2"/>
</dbReference>
<keyword evidence="1" id="KW-0732">Signal</keyword>
<feature type="domain" description="PepSY" evidence="2">
    <location>
        <begin position="133"/>
        <end position="183"/>
    </location>
</feature>
<accession>A0A1I5PUN1</accession>
<feature type="domain" description="PepSY" evidence="2">
    <location>
        <begin position="42"/>
        <end position="97"/>
    </location>
</feature>
<dbReference type="Gene3D" id="3.10.450.40">
    <property type="match status" value="2"/>
</dbReference>
<gene>
    <name evidence="3" type="ORF">SAMN03084138_02034</name>
</gene>